<comment type="caution">
    <text evidence="1">The sequence shown here is derived from an EMBL/GenBank/DDBJ whole genome shotgun (WGS) entry which is preliminary data.</text>
</comment>
<organism evidence="1 2">
    <name type="scientific">Dysosmobacter segnis</name>
    <dbReference type="NCBI Taxonomy" id="2763042"/>
    <lineage>
        <taxon>Bacteria</taxon>
        <taxon>Bacillati</taxon>
        <taxon>Bacillota</taxon>
        <taxon>Clostridia</taxon>
        <taxon>Eubacteriales</taxon>
        <taxon>Oscillospiraceae</taxon>
        <taxon>Dysosmobacter</taxon>
    </lineage>
</organism>
<evidence type="ECO:0000313" key="2">
    <source>
        <dbReference type="Proteomes" id="UP000620327"/>
    </source>
</evidence>
<dbReference type="EMBL" id="JACOQI010000026">
    <property type="protein sequence ID" value="MBC5771966.1"/>
    <property type="molecule type" value="Genomic_DNA"/>
</dbReference>
<dbReference type="Proteomes" id="UP000620327">
    <property type="component" value="Unassembled WGS sequence"/>
</dbReference>
<reference evidence="1" key="1">
    <citation type="submission" date="2020-08" db="EMBL/GenBank/DDBJ databases">
        <title>Genome public.</title>
        <authorList>
            <person name="Liu C."/>
            <person name="Sun Q."/>
        </authorList>
    </citation>
    <scope>NUCLEOTIDE SEQUENCE</scope>
    <source>
        <strain evidence="1">BX15</strain>
    </source>
</reference>
<proteinExistence type="predicted"/>
<evidence type="ECO:0000313" key="1">
    <source>
        <dbReference type="EMBL" id="MBC5771966.1"/>
    </source>
</evidence>
<keyword evidence="2" id="KW-1185">Reference proteome</keyword>
<gene>
    <name evidence="1" type="ORF">H8Z83_16870</name>
</gene>
<accession>A0A923S8Q4</accession>
<name>A0A923S8Q4_9FIRM</name>
<protein>
    <submittedName>
        <fullName evidence="1">Uncharacterized protein</fullName>
    </submittedName>
</protein>
<sequence length="212" mass="25080">MSDQQYYRILLDDYSAASFTSFDKAYFGTMSDLEGWIKAIEVEKCFAERFSSLTKTFRAYQSGQHNITHNVAYQEVRFLDKVTLLYRESYTAEKLAWEHLNTWQWPYFMSCEKVESEHLWLRCKDRYYRCFMAKFYSLKYGTDPNEQTPAGGMLWGFPEMLEVDDLPLMWNRLAEPEKNFKTLAEAQADWEAFRAAPNPDFSEFCNDIFGDG</sequence>
<dbReference type="RefSeq" id="WP_187016134.1">
    <property type="nucleotide sequence ID" value="NZ_JACOQI010000026.1"/>
</dbReference>
<dbReference type="AlphaFoldDB" id="A0A923S8Q4"/>